<keyword evidence="7" id="KW-1185">Reference proteome</keyword>
<dbReference type="InterPro" id="IPR043128">
    <property type="entry name" value="Rev_trsase/Diguanyl_cyclase"/>
</dbReference>
<protein>
    <recommendedName>
        <fullName evidence="1">diguanylate cyclase</fullName>
        <ecNumber evidence="1">2.7.7.65</ecNumber>
    </recommendedName>
</protein>
<dbReference type="Proteomes" id="UP000708298">
    <property type="component" value="Unassembled WGS sequence"/>
</dbReference>
<dbReference type="FunFam" id="3.30.70.270:FF:000001">
    <property type="entry name" value="Diguanylate cyclase domain protein"/>
    <property type="match status" value="1"/>
</dbReference>
<dbReference type="Gene3D" id="3.30.70.270">
    <property type="match status" value="1"/>
</dbReference>
<proteinExistence type="predicted"/>
<dbReference type="EC" id="2.7.7.65" evidence="1"/>
<dbReference type="AlphaFoldDB" id="A0A963YVW0"/>
<feature type="domain" description="HAMP" evidence="4">
    <location>
        <begin position="208"/>
        <end position="260"/>
    </location>
</feature>
<dbReference type="InterPro" id="IPR000160">
    <property type="entry name" value="GGDEF_dom"/>
</dbReference>
<dbReference type="CDD" id="cd06225">
    <property type="entry name" value="HAMP"/>
    <property type="match status" value="1"/>
</dbReference>
<dbReference type="InterPro" id="IPR050469">
    <property type="entry name" value="Diguanylate_Cyclase"/>
</dbReference>
<evidence type="ECO:0000259" key="4">
    <source>
        <dbReference type="PROSITE" id="PS50885"/>
    </source>
</evidence>
<comment type="catalytic activity">
    <reaction evidence="2">
        <text>2 GTP = 3',3'-c-di-GMP + 2 diphosphate</text>
        <dbReference type="Rhea" id="RHEA:24898"/>
        <dbReference type="ChEBI" id="CHEBI:33019"/>
        <dbReference type="ChEBI" id="CHEBI:37565"/>
        <dbReference type="ChEBI" id="CHEBI:58805"/>
        <dbReference type="EC" id="2.7.7.65"/>
    </reaction>
</comment>
<evidence type="ECO:0000259" key="5">
    <source>
        <dbReference type="PROSITE" id="PS50887"/>
    </source>
</evidence>
<evidence type="ECO:0000256" key="3">
    <source>
        <dbReference type="SAM" id="Phobius"/>
    </source>
</evidence>
<feature type="transmembrane region" description="Helical" evidence="3">
    <location>
        <begin position="18"/>
        <end position="40"/>
    </location>
</feature>
<dbReference type="GO" id="GO:0043709">
    <property type="term" value="P:cell adhesion involved in single-species biofilm formation"/>
    <property type="evidence" value="ECO:0007669"/>
    <property type="project" value="TreeGrafter"/>
</dbReference>
<feature type="domain" description="GGDEF" evidence="5">
    <location>
        <begin position="292"/>
        <end position="422"/>
    </location>
</feature>
<dbReference type="EMBL" id="JAESVB010000018">
    <property type="protein sequence ID" value="MCB8877809.1"/>
    <property type="molecule type" value="Genomic_DNA"/>
</dbReference>
<dbReference type="GO" id="GO:0005886">
    <property type="term" value="C:plasma membrane"/>
    <property type="evidence" value="ECO:0007669"/>
    <property type="project" value="TreeGrafter"/>
</dbReference>
<keyword evidence="3" id="KW-0812">Transmembrane</keyword>
<evidence type="ECO:0000256" key="2">
    <source>
        <dbReference type="ARBA" id="ARBA00034247"/>
    </source>
</evidence>
<name>A0A963YVW0_9PROT</name>
<evidence type="ECO:0000313" key="6">
    <source>
        <dbReference type="EMBL" id="MCB8877809.1"/>
    </source>
</evidence>
<feature type="transmembrane region" description="Helical" evidence="3">
    <location>
        <begin position="187"/>
        <end position="212"/>
    </location>
</feature>
<keyword evidence="3" id="KW-1133">Transmembrane helix</keyword>
<sequence>MRQWAIDLLRRWPVKHRLLLAITAILLPAVVVSLVLQLALHASNRRFQATIDTTIKDLLPVARLEFHIEQVRYDLERTKASPSQAAQTSLVDRINEDFRQLKNQGRHSQDLGIQISHAFQNWQQVEPFVEKELAATKLLPSSSELSRDDQNLEQVIDQLQKVHAQLLSAVYSRYKFARGSENDFEKALILTWLVGFSVAGGMVYLLSLSIIAPLRDLKNATAAVKLGHYDARVPQSGHDELSELGEAFNGMAATIAQSHEQLYDGAMRDPLTGLLNRRGLDLALRQGSATWKPLSLVILDLDHFKSINDRFGHEAGDTALIELGQHMVKVMRPGDSLGRYGGDEFLMVFPGLDGRIAVAVAQRLIDHLKQSNEERLFPIEISVGVADKGFEPVSATSILQAADKALYQAKAAGRGTVRAINVAS</sequence>
<dbReference type="SMART" id="SM00304">
    <property type="entry name" value="HAMP"/>
    <property type="match status" value="1"/>
</dbReference>
<gene>
    <name evidence="6" type="ORF">ASILVAE211_21625</name>
</gene>
<dbReference type="PANTHER" id="PTHR45138">
    <property type="entry name" value="REGULATORY COMPONENTS OF SENSORY TRANSDUCTION SYSTEM"/>
    <property type="match status" value="1"/>
</dbReference>
<dbReference type="InterPro" id="IPR003660">
    <property type="entry name" value="HAMP_dom"/>
</dbReference>
<dbReference type="GO" id="GO:1902201">
    <property type="term" value="P:negative regulation of bacterial-type flagellum-dependent cell motility"/>
    <property type="evidence" value="ECO:0007669"/>
    <property type="project" value="TreeGrafter"/>
</dbReference>
<evidence type="ECO:0000313" key="7">
    <source>
        <dbReference type="Proteomes" id="UP000708298"/>
    </source>
</evidence>
<reference evidence="6" key="1">
    <citation type="journal article" date="2021" name="Microorganisms">
        <title>Acidisoma silvae sp. nov. and Acidisomacellulosilytica sp. nov., Two Acidophilic Bacteria Isolated from Decaying Wood, Hydrolyzing Cellulose and Producing Poly-3-hydroxybutyrate.</title>
        <authorList>
            <person name="Mieszkin S."/>
            <person name="Pouder E."/>
            <person name="Uroz S."/>
            <person name="Simon-Colin C."/>
            <person name="Alain K."/>
        </authorList>
    </citation>
    <scope>NUCLEOTIDE SEQUENCE</scope>
    <source>
        <strain evidence="6">HW T2.11</strain>
    </source>
</reference>
<dbReference type="PANTHER" id="PTHR45138:SF9">
    <property type="entry name" value="DIGUANYLATE CYCLASE DGCM-RELATED"/>
    <property type="match status" value="1"/>
</dbReference>
<evidence type="ECO:0000256" key="1">
    <source>
        <dbReference type="ARBA" id="ARBA00012528"/>
    </source>
</evidence>
<dbReference type="SUPFAM" id="SSF55073">
    <property type="entry name" value="Nucleotide cyclase"/>
    <property type="match status" value="1"/>
</dbReference>
<dbReference type="NCBIfam" id="TIGR00254">
    <property type="entry name" value="GGDEF"/>
    <property type="match status" value="1"/>
</dbReference>
<organism evidence="6 7">
    <name type="scientific">Acidisoma silvae</name>
    <dbReference type="NCBI Taxonomy" id="2802396"/>
    <lineage>
        <taxon>Bacteria</taxon>
        <taxon>Pseudomonadati</taxon>
        <taxon>Pseudomonadota</taxon>
        <taxon>Alphaproteobacteria</taxon>
        <taxon>Acetobacterales</taxon>
        <taxon>Acidocellaceae</taxon>
        <taxon>Acidisoma</taxon>
    </lineage>
</organism>
<dbReference type="Pfam" id="PF00990">
    <property type="entry name" value="GGDEF"/>
    <property type="match status" value="1"/>
</dbReference>
<dbReference type="GO" id="GO:0007165">
    <property type="term" value="P:signal transduction"/>
    <property type="evidence" value="ECO:0007669"/>
    <property type="project" value="InterPro"/>
</dbReference>
<dbReference type="PROSITE" id="PS50887">
    <property type="entry name" value="GGDEF"/>
    <property type="match status" value="1"/>
</dbReference>
<dbReference type="PROSITE" id="PS50885">
    <property type="entry name" value="HAMP"/>
    <property type="match status" value="1"/>
</dbReference>
<dbReference type="InterPro" id="IPR029787">
    <property type="entry name" value="Nucleotide_cyclase"/>
</dbReference>
<dbReference type="Gene3D" id="6.10.340.10">
    <property type="match status" value="1"/>
</dbReference>
<dbReference type="SUPFAM" id="SSF158472">
    <property type="entry name" value="HAMP domain-like"/>
    <property type="match status" value="1"/>
</dbReference>
<dbReference type="CDD" id="cd01949">
    <property type="entry name" value="GGDEF"/>
    <property type="match status" value="1"/>
</dbReference>
<keyword evidence="3" id="KW-0472">Membrane</keyword>
<dbReference type="Pfam" id="PF00672">
    <property type="entry name" value="HAMP"/>
    <property type="match status" value="1"/>
</dbReference>
<dbReference type="SMART" id="SM00267">
    <property type="entry name" value="GGDEF"/>
    <property type="match status" value="1"/>
</dbReference>
<accession>A0A963YVW0</accession>
<dbReference type="GO" id="GO:0052621">
    <property type="term" value="F:diguanylate cyclase activity"/>
    <property type="evidence" value="ECO:0007669"/>
    <property type="project" value="UniProtKB-EC"/>
</dbReference>
<reference evidence="6" key="2">
    <citation type="submission" date="2021-01" db="EMBL/GenBank/DDBJ databases">
        <authorList>
            <person name="Mieszkin S."/>
            <person name="Pouder E."/>
            <person name="Alain K."/>
        </authorList>
    </citation>
    <scope>NUCLEOTIDE SEQUENCE</scope>
    <source>
        <strain evidence="6">HW T2.11</strain>
    </source>
</reference>
<dbReference type="RefSeq" id="WP_227323458.1">
    <property type="nucleotide sequence ID" value="NZ_JAESVB010000018.1"/>
</dbReference>
<comment type="caution">
    <text evidence="6">The sequence shown here is derived from an EMBL/GenBank/DDBJ whole genome shotgun (WGS) entry which is preliminary data.</text>
</comment>